<dbReference type="EMBL" id="CP031092">
    <property type="protein sequence ID" value="AXF57851.1"/>
    <property type="molecule type" value="Genomic_DNA"/>
</dbReference>
<dbReference type="AlphaFoldDB" id="A0A345C3S0"/>
<dbReference type="KEGG" id="rue:DT065_03795"/>
<dbReference type="Gene3D" id="3.40.720.10">
    <property type="entry name" value="Alkaline Phosphatase, subunit A"/>
    <property type="match status" value="1"/>
</dbReference>
<proteinExistence type="predicted"/>
<evidence type="ECO:0008006" key="3">
    <source>
        <dbReference type="Google" id="ProtNLM"/>
    </source>
</evidence>
<reference evidence="1 2" key="1">
    <citation type="journal article" date="2018" name="J. Microbiol.">
        <title>Salicibibacter kimchii gen. nov., sp. nov., a moderately halophilic and alkalitolerant bacterium in the family Bacillaceae, isolated from kimchi.</title>
        <authorList>
            <person name="Jang J.Y."/>
            <person name="Oh Y.J."/>
            <person name="Lim S.K."/>
            <person name="Park H.K."/>
            <person name="Lee C."/>
            <person name="Kim J.Y."/>
            <person name="Lee M.A."/>
            <person name="Choi H.J."/>
        </authorList>
    </citation>
    <scope>NUCLEOTIDE SEQUENCE [LARGE SCALE GENOMIC DNA]</scope>
    <source>
        <strain evidence="1 2">NKC1-1</strain>
    </source>
</reference>
<protein>
    <recommendedName>
        <fullName evidence="3">Alkaline phosphatase family protein</fullName>
    </recommendedName>
</protein>
<dbReference type="InterPro" id="IPR017850">
    <property type="entry name" value="Alkaline_phosphatase_core_sf"/>
</dbReference>
<dbReference type="SUPFAM" id="SSF53649">
    <property type="entry name" value="Alkaline phosphatase-like"/>
    <property type="match status" value="1"/>
</dbReference>
<evidence type="ECO:0000313" key="2">
    <source>
        <dbReference type="Proteomes" id="UP000252100"/>
    </source>
</evidence>
<dbReference type="InterPro" id="IPR002591">
    <property type="entry name" value="Phosphodiest/P_Trfase"/>
</dbReference>
<dbReference type="OrthoDB" id="2381338at2"/>
<dbReference type="Proteomes" id="UP000252100">
    <property type="component" value="Chromosome"/>
</dbReference>
<sequence>MATPLEEAVQTGFAPAMQYLMEKGRYFPEVVSSFPTMSVNIESTLLTGVYADQHHLPALIWYHEDEQRIVNYGTGIKEVMKTGFTPFVNDMFYQLNNVHLSKDVKTIHEELAERGMTSASINNFVYRGYSERKIKLPKPLQMLTGDKSTWDMQTPSLWSLGAFSTFNPRKKTPQLFSDNYKESFRETKHLIKKRKLPYFTICTVQDLDLRVHLKGPMDIAGIHKIDRELQKLLGLYGRWDEALKACTWIILSDNGHASMGHKRKQYVIDLRKRLKGFRIMKDTRPTRNDEIALAVNQRTAFIYCIGTSVEKKQVIARLQQDRCIDIIAWGEAGQTHVVSGEKAGHFSFVAGGDYVDTYRQTWTIAGNEKLLDLTVKKNRVEYSNYPDALARLSSSLRSHKGDYVVATAKPGYEFQDKGSPIHVDGAAHGSLHKQESSVPMIVVGTDSEPEYERIVDLKPWLLRLLGGG</sequence>
<keyword evidence="2" id="KW-1185">Reference proteome</keyword>
<dbReference type="Pfam" id="PF01663">
    <property type="entry name" value="Phosphodiest"/>
    <property type="match status" value="1"/>
</dbReference>
<gene>
    <name evidence="1" type="ORF">DT065_03795</name>
</gene>
<organism evidence="1 2">
    <name type="scientific">Salicibibacter kimchii</name>
    <dbReference type="NCBI Taxonomy" id="2099786"/>
    <lineage>
        <taxon>Bacteria</taxon>
        <taxon>Bacillati</taxon>
        <taxon>Bacillota</taxon>
        <taxon>Bacilli</taxon>
        <taxon>Bacillales</taxon>
        <taxon>Bacillaceae</taxon>
        <taxon>Salicibibacter</taxon>
    </lineage>
</organism>
<name>A0A345C3S0_9BACI</name>
<evidence type="ECO:0000313" key="1">
    <source>
        <dbReference type="EMBL" id="AXF57851.1"/>
    </source>
</evidence>
<accession>A0A345C3S0</accession>